<accession>A0ABU3D9Y3</accession>
<name>A0ABU3D9Y3_9FLAO</name>
<sequence>MKTFRLQNYCFEEILLLKSLARHPDDVEYAVELIEEGQDKYSSKRISKMVNKFQEDEILKCGIHLLDENRKVRVLFNGDIQKIILNAPNPIPKNIREEIEPISIIKKLSCSNLSLSEIKYLNNLIKKDILNPHV</sequence>
<organism evidence="1 2">
    <name type="scientific">Autumnicola musiva</name>
    <dbReference type="NCBI Taxonomy" id="3075589"/>
    <lineage>
        <taxon>Bacteria</taxon>
        <taxon>Pseudomonadati</taxon>
        <taxon>Bacteroidota</taxon>
        <taxon>Flavobacteriia</taxon>
        <taxon>Flavobacteriales</taxon>
        <taxon>Flavobacteriaceae</taxon>
        <taxon>Autumnicola</taxon>
    </lineage>
</organism>
<protein>
    <submittedName>
        <fullName evidence="1">Uncharacterized protein</fullName>
    </submittedName>
</protein>
<gene>
    <name evidence="1" type="ORF">RM539_17130</name>
</gene>
<evidence type="ECO:0000313" key="2">
    <source>
        <dbReference type="Proteomes" id="UP001262582"/>
    </source>
</evidence>
<dbReference type="Proteomes" id="UP001262582">
    <property type="component" value="Unassembled WGS sequence"/>
</dbReference>
<dbReference type="RefSeq" id="WP_311504644.1">
    <property type="nucleotide sequence ID" value="NZ_JAVRHK010000018.1"/>
</dbReference>
<reference evidence="1 2" key="1">
    <citation type="submission" date="2023-09" db="EMBL/GenBank/DDBJ databases">
        <authorList>
            <person name="Rey-Velasco X."/>
        </authorList>
    </citation>
    <scope>NUCLEOTIDE SEQUENCE [LARGE SCALE GENOMIC DNA]</scope>
    <source>
        <strain evidence="1 2">F117</strain>
    </source>
</reference>
<evidence type="ECO:0000313" key="1">
    <source>
        <dbReference type="EMBL" id="MDT0678309.1"/>
    </source>
</evidence>
<keyword evidence="2" id="KW-1185">Reference proteome</keyword>
<comment type="caution">
    <text evidence="1">The sequence shown here is derived from an EMBL/GenBank/DDBJ whole genome shotgun (WGS) entry which is preliminary data.</text>
</comment>
<proteinExistence type="predicted"/>
<dbReference type="EMBL" id="JAVRHK010000018">
    <property type="protein sequence ID" value="MDT0678309.1"/>
    <property type="molecule type" value="Genomic_DNA"/>
</dbReference>